<reference evidence="1 2" key="1">
    <citation type="submission" date="2016-10" db="EMBL/GenBank/DDBJ databases">
        <authorList>
            <person name="de Groot N.N."/>
        </authorList>
    </citation>
    <scope>NUCLEOTIDE SEQUENCE [LARGE SCALE GENOMIC DNA]</scope>
    <source>
        <strain evidence="1 2">NLAE-zl-C57</strain>
    </source>
</reference>
<dbReference type="AlphaFoldDB" id="A0A1G8INH6"/>
<gene>
    <name evidence="1" type="ORF">SAMN05192582_103050</name>
</gene>
<evidence type="ECO:0000313" key="2">
    <source>
        <dbReference type="Proteomes" id="UP000181870"/>
    </source>
</evidence>
<dbReference type="RefSeq" id="WP_074637954.1">
    <property type="nucleotide sequence ID" value="NZ_FNDO01000030.1"/>
</dbReference>
<dbReference type="EMBL" id="FNDO01000030">
    <property type="protein sequence ID" value="SDI20341.1"/>
    <property type="molecule type" value="Genomic_DNA"/>
</dbReference>
<accession>A0A1G8INH6</accession>
<name>A0A1G8INH6_BACOV</name>
<dbReference type="Proteomes" id="UP000181870">
    <property type="component" value="Unassembled WGS sequence"/>
</dbReference>
<organism evidence="1 2">
    <name type="scientific">Bacteroides ovatus</name>
    <dbReference type="NCBI Taxonomy" id="28116"/>
    <lineage>
        <taxon>Bacteria</taxon>
        <taxon>Pseudomonadati</taxon>
        <taxon>Bacteroidota</taxon>
        <taxon>Bacteroidia</taxon>
        <taxon>Bacteroidales</taxon>
        <taxon>Bacteroidaceae</taxon>
        <taxon>Bacteroides</taxon>
    </lineage>
</organism>
<proteinExistence type="predicted"/>
<protein>
    <recommendedName>
        <fullName evidence="3">Transposase</fullName>
    </recommendedName>
</protein>
<evidence type="ECO:0000313" key="1">
    <source>
        <dbReference type="EMBL" id="SDI20341.1"/>
    </source>
</evidence>
<sequence length="119" mass="13164">MASSTDFKLLFEKYQEDGIKQGISIVKYCQMNGIVYSHFERWYKKHRAGVVLPVEIVDESGLLDKSDGGSSSILSDNTSSSVASVTYVSIVFSNGLEVSSHNLSYQSLRGMIDKLEVLC</sequence>
<evidence type="ECO:0008006" key="3">
    <source>
        <dbReference type="Google" id="ProtNLM"/>
    </source>
</evidence>